<sequence>MKIALTGANGFIASNIIKKFPNYITINRNDSEKDILKKLENVDVVFNLAGATILKRWNENYKKTLVSSRIQTTKKLVNAINKSSIKHFISTSAIGIYPDNTPCDESCTNLADNFLGNLAKKWEEEALKSNKPTAIFRLGVVLGNGGALKEILLPFKFGFGGIIGNGEMKMSWIDIDDLIRMYQFIIKNHLTGIFNATAPYSVTNTEFTKTLAKTLNRPAIFKIPEFLLYLKYSEGAKVLTSSKEIYPKRILKEGFEFKYPTIKKSLNHLLCKNN</sequence>
<dbReference type="Pfam" id="PF08338">
    <property type="entry name" value="DUF1731"/>
    <property type="match status" value="1"/>
</dbReference>
<evidence type="ECO:0000313" key="4">
    <source>
        <dbReference type="EMBL" id="GAX87617.1"/>
    </source>
</evidence>
<proteinExistence type="inferred from homology"/>
<comment type="similarity">
    <text evidence="1">Belongs to the NAD(P)-dependent epimerase/dehydratase family. SDR39U1 subfamily.</text>
</comment>
<dbReference type="OrthoDB" id="5292533at2"/>
<feature type="domain" description="NAD-dependent epimerase/dehydratase" evidence="2">
    <location>
        <begin position="5"/>
        <end position="189"/>
    </location>
</feature>
<keyword evidence="5" id="KW-1185">Reference proteome</keyword>
<dbReference type="SUPFAM" id="SSF51735">
    <property type="entry name" value="NAD(P)-binding Rossmann-fold domains"/>
    <property type="match status" value="1"/>
</dbReference>
<dbReference type="InterPro" id="IPR010099">
    <property type="entry name" value="SDR39U1"/>
</dbReference>
<dbReference type="Pfam" id="PF01370">
    <property type="entry name" value="Epimerase"/>
    <property type="match status" value="1"/>
</dbReference>
<accession>A0A292YC11</accession>
<reference evidence="4 5" key="1">
    <citation type="journal article" date="2017" name="Syst. Appl. Microbiol.">
        <title>Lebetimonas natsushimae sp. nov., a novel strictly anaerobic, moderately thermophilic chemoautotroph isolated from a deep-sea hydrothermal vent polychaete nest in the Mid-Okinawa Trough.</title>
        <authorList>
            <person name="Nagata R."/>
            <person name="Takaki Y."/>
            <person name="Tame A."/>
            <person name="Nunoura T."/>
            <person name="Muto H."/>
            <person name="Mino S."/>
            <person name="Sawayama S."/>
            <person name="Takai K."/>
            <person name="Nakagawa S."/>
        </authorList>
    </citation>
    <scope>NUCLEOTIDE SEQUENCE [LARGE SCALE GENOMIC DNA]</scope>
    <source>
        <strain evidence="4 5">HS1857</strain>
    </source>
</reference>
<dbReference type="InterPro" id="IPR013549">
    <property type="entry name" value="DUF1731"/>
</dbReference>
<dbReference type="EMBL" id="BDME01000002">
    <property type="protein sequence ID" value="GAX87617.1"/>
    <property type="molecule type" value="Genomic_DNA"/>
</dbReference>
<dbReference type="AlphaFoldDB" id="A0A292YC11"/>
<evidence type="ECO:0000259" key="2">
    <source>
        <dbReference type="Pfam" id="PF01370"/>
    </source>
</evidence>
<feature type="domain" description="DUF1731" evidence="3">
    <location>
        <begin position="223"/>
        <end position="269"/>
    </location>
</feature>
<dbReference type="InterPro" id="IPR001509">
    <property type="entry name" value="Epimerase_deHydtase"/>
</dbReference>
<protein>
    <recommendedName>
        <fullName evidence="6">TIGR01777 family protein</fullName>
    </recommendedName>
</protein>
<organism evidence="4 5">
    <name type="scientific">Lebetimonas natsushimae</name>
    <dbReference type="NCBI Taxonomy" id="1936991"/>
    <lineage>
        <taxon>Bacteria</taxon>
        <taxon>Pseudomonadati</taxon>
        <taxon>Campylobacterota</taxon>
        <taxon>Epsilonproteobacteria</taxon>
        <taxon>Nautiliales</taxon>
        <taxon>Nautiliaceae</taxon>
        <taxon>Lebetimonas</taxon>
    </lineage>
</organism>
<dbReference type="NCBIfam" id="TIGR01777">
    <property type="entry name" value="yfcH"/>
    <property type="match status" value="1"/>
</dbReference>
<dbReference type="PANTHER" id="PTHR11092">
    <property type="entry name" value="SUGAR NUCLEOTIDE EPIMERASE RELATED"/>
    <property type="match status" value="1"/>
</dbReference>
<dbReference type="Gene3D" id="3.40.50.720">
    <property type="entry name" value="NAD(P)-binding Rossmann-like Domain"/>
    <property type="match status" value="1"/>
</dbReference>
<dbReference type="PANTHER" id="PTHR11092:SF0">
    <property type="entry name" value="EPIMERASE FAMILY PROTEIN SDR39U1"/>
    <property type="match status" value="1"/>
</dbReference>
<dbReference type="Proteomes" id="UP000217944">
    <property type="component" value="Unassembled WGS sequence"/>
</dbReference>
<evidence type="ECO:0000256" key="1">
    <source>
        <dbReference type="ARBA" id="ARBA00009353"/>
    </source>
</evidence>
<name>A0A292YC11_9BACT</name>
<comment type="caution">
    <text evidence="4">The sequence shown here is derived from an EMBL/GenBank/DDBJ whole genome shotgun (WGS) entry which is preliminary data.</text>
</comment>
<evidence type="ECO:0000313" key="5">
    <source>
        <dbReference type="Proteomes" id="UP000217944"/>
    </source>
</evidence>
<dbReference type="RefSeq" id="WP_096258850.1">
    <property type="nucleotide sequence ID" value="NZ_BDME01000002.1"/>
</dbReference>
<dbReference type="InterPro" id="IPR036291">
    <property type="entry name" value="NAD(P)-bd_dom_sf"/>
</dbReference>
<gene>
    <name evidence="4" type="ORF">LNAT_P0914</name>
</gene>
<evidence type="ECO:0000259" key="3">
    <source>
        <dbReference type="Pfam" id="PF08338"/>
    </source>
</evidence>
<evidence type="ECO:0008006" key="6">
    <source>
        <dbReference type="Google" id="ProtNLM"/>
    </source>
</evidence>